<evidence type="ECO:0000256" key="3">
    <source>
        <dbReference type="ARBA" id="ARBA00022475"/>
    </source>
</evidence>
<dbReference type="EMBL" id="JAEKJY010000003">
    <property type="protein sequence ID" value="MBN8235837.1"/>
    <property type="molecule type" value="Genomic_DNA"/>
</dbReference>
<evidence type="ECO:0000256" key="5">
    <source>
        <dbReference type="ARBA" id="ARBA00022989"/>
    </source>
</evidence>
<evidence type="ECO:0000313" key="9">
    <source>
        <dbReference type="Proteomes" id="UP000663970"/>
    </source>
</evidence>
<protein>
    <submittedName>
        <fullName evidence="8">DUF350 domain-containing protein</fullName>
    </submittedName>
</protein>
<evidence type="ECO:0000256" key="1">
    <source>
        <dbReference type="ARBA" id="ARBA00004651"/>
    </source>
</evidence>
<comment type="similarity">
    <text evidence="2">Belongs to the UPF0719 family.</text>
</comment>
<sequence length="140" mass="15239">MFAFEFSEILDATELLLTLVYWVLMLLIAGICMAVFEKFTPYDDRQELLNGNVAVGTQFAGKLIGLGIITQASIAHNLSIWGAAIWILIGFVLMIAGYYLFELVTPFKAEDEIRKNNVAVAIVAAAVSIFIGFAVAGSIT</sequence>
<feature type="transmembrane region" description="Helical" evidence="7">
    <location>
        <begin position="15"/>
        <end position="36"/>
    </location>
</feature>
<evidence type="ECO:0000256" key="6">
    <source>
        <dbReference type="ARBA" id="ARBA00023136"/>
    </source>
</evidence>
<keyword evidence="3" id="KW-1003">Cell membrane</keyword>
<keyword evidence="6 7" id="KW-0472">Membrane</keyword>
<accession>A0ABS3DWU1</accession>
<dbReference type="Proteomes" id="UP000663970">
    <property type="component" value="Unassembled WGS sequence"/>
</dbReference>
<keyword evidence="9" id="KW-1185">Reference proteome</keyword>
<evidence type="ECO:0000256" key="4">
    <source>
        <dbReference type="ARBA" id="ARBA00022692"/>
    </source>
</evidence>
<dbReference type="RefSeq" id="WP_027955796.1">
    <property type="nucleotide sequence ID" value="NZ_JAEKJY010000003.1"/>
</dbReference>
<keyword evidence="5 7" id="KW-1133">Transmembrane helix</keyword>
<evidence type="ECO:0000313" key="8">
    <source>
        <dbReference type="EMBL" id="MBN8235837.1"/>
    </source>
</evidence>
<gene>
    <name evidence="8" type="ORF">JF544_11290</name>
</gene>
<organism evidence="8 9">
    <name type="scientific">Halobacillus kuroshimensis</name>
    <dbReference type="NCBI Taxonomy" id="302481"/>
    <lineage>
        <taxon>Bacteria</taxon>
        <taxon>Bacillati</taxon>
        <taxon>Bacillota</taxon>
        <taxon>Bacilli</taxon>
        <taxon>Bacillales</taxon>
        <taxon>Bacillaceae</taxon>
        <taxon>Halobacillus</taxon>
    </lineage>
</organism>
<dbReference type="Pfam" id="PF03994">
    <property type="entry name" value="DUF350"/>
    <property type="match status" value="1"/>
</dbReference>
<reference evidence="8 9" key="1">
    <citation type="submission" date="2020-12" db="EMBL/GenBank/DDBJ databases">
        <title>Oil enriched cultivation method for isolating marine PHA-producing bacteria.</title>
        <authorList>
            <person name="Zheng W."/>
            <person name="Yu S."/>
            <person name="Huang Y."/>
        </authorList>
    </citation>
    <scope>NUCLEOTIDE SEQUENCE [LARGE SCALE GENOMIC DNA]</scope>
    <source>
        <strain evidence="8 9">SY-2-6</strain>
    </source>
</reference>
<proteinExistence type="inferred from homology"/>
<feature type="transmembrane region" description="Helical" evidence="7">
    <location>
        <begin position="117"/>
        <end position="139"/>
    </location>
</feature>
<evidence type="ECO:0000256" key="2">
    <source>
        <dbReference type="ARBA" id="ARBA00005779"/>
    </source>
</evidence>
<comment type="subcellular location">
    <subcellularLocation>
        <location evidence="1">Cell membrane</location>
        <topology evidence="1">Multi-pass membrane protein</topology>
    </subcellularLocation>
</comment>
<feature type="transmembrane region" description="Helical" evidence="7">
    <location>
        <begin position="48"/>
        <end position="74"/>
    </location>
</feature>
<keyword evidence="4 7" id="KW-0812">Transmembrane</keyword>
<dbReference type="InterPro" id="IPR007140">
    <property type="entry name" value="DUF350"/>
</dbReference>
<dbReference type="PANTHER" id="PTHR40043">
    <property type="entry name" value="UPF0719 INNER MEMBRANE PROTEIN YJFL"/>
    <property type="match status" value="1"/>
</dbReference>
<comment type="caution">
    <text evidence="8">The sequence shown here is derived from an EMBL/GenBank/DDBJ whole genome shotgun (WGS) entry which is preliminary data.</text>
</comment>
<dbReference type="PANTHER" id="PTHR40043:SF1">
    <property type="entry name" value="UPF0719 INNER MEMBRANE PROTEIN YJFL"/>
    <property type="match status" value="1"/>
</dbReference>
<name>A0ABS3DWU1_9BACI</name>
<feature type="transmembrane region" description="Helical" evidence="7">
    <location>
        <begin position="80"/>
        <end position="101"/>
    </location>
</feature>
<evidence type="ECO:0000256" key="7">
    <source>
        <dbReference type="SAM" id="Phobius"/>
    </source>
</evidence>